<dbReference type="EMBL" id="UINC01105457">
    <property type="protein sequence ID" value="SVC69407.1"/>
    <property type="molecule type" value="Genomic_DNA"/>
</dbReference>
<feature type="transmembrane region" description="Helical" evidence="1">
    <location>
        <begin position="118"/>
        <end position="143"/>
    </location>
</feature>
<keyword evidence="1" id="KW-0472">Membrane</keyword>
<proteinExistence type="predicted"/>
<sequence length="146" mass="15888">MLFPLHFVLHIGFGLGRSAPDLLTIALLLAAREVGLRGASLVGLLFGVVEDSLTVLAFGANSVTMTVIGVLGAFTRDLFVGDSKLFMLSYFFAGKWMRDFLHWMIMGQELRQPFVDQVLAQGLLAALYAALVGMGLVILMDLVRGR</sequence>
<accession>A0A382P9B3</accession>
<evidence type="ECO:0008006" key="3">
    <source>
        <dbReference type="Google" id="ProtNLM"/>
    </source>
</evidence>
<reference evidence="2" key="1">
    <citation type="submission" date="2018-05" db="EMBL/GenBank/DDBJ databases">
        <authorList>
            <person name="Lanie J.A."/>
            <person name="Ng W.-L."/>
            <person name="Kazmierczak K.M."/>
            <person name="Andrzejewski T.M."/>
            <person name="Davidsen T.M."/>
            <person name="Wayne K.J."/>
            <person name="Tettelin H."/>
            <person name="Glass J.I."/>
            <person name="Rusch D."/>
            <person name="Podicherti R."/>
            <person name="Tsui H.-C.T."/>
            <person name="Winkler M.E."/>
        </authorList>
    </citation>
    <scope>NUCLEOTIDE SEQUENCE</scope>
</reference>
<name>A0A382P9B3_9ZZZZ</name>
<keyword evidence="1" id="KW-0812">Transmembrane</keyword>
<organism evidence="2">
    <name type="scientific">marine metagenome</name>
    <dbReference type="NCBI Taxonomy" id="408172"/>
    <lineage>
        <taxon>unclassified sequences</taxon>
        <taxon>metagenomes</taxon>
        <taxon>ecological metagenomes</taxon>
    </lineage>
</organism>
<evidence type="ECO:0000256" key="1">
    <source>
        <dbReference type="SAM" id="Phobius"/>
    </source>
</evidence>
<keyword evidence="1" id="KW-1133">Transmembrane helix</keyword>
<gene>
    <name evidence="2" type="ORF">METZ01_LOCUS322261</name>
</gene>
<dbReference type="AlphaFoldDB" id="A0A382P9B3"/>
<protein>
    <recommendedName>
        <fullName evidence="3">Rod shape-determining protein MreD</fullName>
    </recommendedName>
</protein>
<evidence type="ECO:0000313" key="2">
    <source>
        <dbReference type="EMBL" id="SVC69407.1"/>
    </source>
</evidence>
<feature type="transmembrane region" description="Helical" evidence="1">
    <location>
        <begin position="54"/>
        <end position="74"/>
    </location>
</feature>
<feature type="transmembrane region" description="Helical" evidence="1">
    <location>
        <begin position="86"/>
        <end position="106"/>
    </location>
</feature>